<gene>
    <name evidence="1" type="ORF">CC1G_10255</name>
</gene>
<dbReference type="KEGG" id="cci:CC1G_10255"/>
<dbReference type="Gene3D" id="3.80.10.10">
    <property type="entry name" value="Ribonuclease Inhibitor"/>
    <property type="match status" value="1"/>
</dbReference>
<keyword evidence="2" id="KW-1185">Reference proteome</keyword>
<organism evidence="1 2">
    <name type="scientific">Coprinopsis cinerea (strain Okayama-7 / 130 / ATCC MYA-4618 / FGSC 9003)</name>
    <name type="common">Inky cap fungus</name>
    <name type="synonym">Hormographiella aspergillata</name>
    <dbReference type="NCBI Taxonomy" id="240176"/>
    <lineage>
        <taxon>Eukaryota</taxon>
        <taxon>Fungi</taxon>
        <taxon>Dikarya</taxon>
        <taxon>Basidiomycota</taxon>
        <taxon>Agaricomycotina</taxon>
        <taxon>Agaricomycetes</taxon>
        <taxon>Agaricomycetidae</taxon>
        <taxon>Agaricales</taxon>
        <taxon>Agaricineae</taxon>
        <taxon>Psathyrellaceae</taxon>
        <taxon>Coprinopsis</taxon>
    </lineage>
</organism>
<dbReference type="OrthoDB" id="2745898at2759"/>
<dbReference type="VEuPathDB" id="FungiDB:CC1G_10255"/>
<dbReference type="RefSeq" id="XP_001835328.2">
    <property type="nucleotide sequence ID" value="XM_001835276.2"/>
</dbReference>
<dbReference type="InParanoid" id="A8NPF7"/>
<dbReference type="Proteomes" id="UP000001861">
    <property type="component" value="Unassembled WGS sequence"/>
</dbReference>
<accession>A8NPF7</accession>
<comment type="caution">
    <text evidence="1">The sequence shown here is derived from an EMBL/GenBank/DDBJ whole genome shotgun (WGS) entry which is preliminary data.</text>
</comment>
<dbReference type="GeneID" id="6011856"/>
<dbReference type="SUPFAM" id="SSF52047">
    <property type="entry name" value="RNI-like"/>
    <property type="match status" value="1"/>
</dbReference>
<reference evidence="1 2" key="1">
    <citation type="journal article" date="2010" name="Proc. Natl. Acad. Sci. U.S.A.">
        <title>Insights into evolution of multicellular fungi from the assembled chromosomes of the mushroom Coprinopsis cinerea (Coprinus cinereus).</title>
        <authorList>
            <person name="Stajich J.E."/>
            <person name="Wilke S.K."/>
            <person name="Ahren D."/>
            <person name="Au C.H."/>
            <person name="Birren B.W."/>
            <person name="Borodovsky M."/>
            <person name="Burns C."/>
            <person name="Canback B."/>
            <person name="Casselton L.A."/>
            <person name="Cheng C.K."/>
            <person name="Deng J."/>
            <person name="Dietrich F.S."/>
            <person name="Fargo D.C."/>
            <person name="Farman M.L."/>
            <person name="Gathman A.C."/>
            <person name="Goldberg J."/>
            <person name="Guigo R."/>
            <person name="Hoegger P.J."/>
            <person name="Hooker J.B."/>
            <person name="Huggins A."/>
            <person name="James T.Y."/>
            <person name="Kamada T."/>
            <person name="Kilaru S."/>
            <person name="Kodira C."/>
            <person name="Kues U."/>
            <person name="Kupfer D."/>
            <person name="Kwan H.S."/>
            <person name="Lomsadze A."/>
            <person name="Li W."/>
            <person name="Lilly W.W."/>
            <person name="Ma L.J."/>
            <person name="Mackey A.J."/>
            <person name="Manning G."/>
            <person name="Martin F."/>
            <person name="Muraguchi H."/>
            <person name="Natvig D.O."/>
            <person name="Palmerini H."/>
            <person name="Ramesh M.A."/>
            <person name="Rehmeyer C.J."/>
            <person name="Roe B.A."/>
            <person name="Shenoy N."/>
            <person name="Stanke M."/>
            <person name="Ter-Hovhannisyan V."/>
            <person name="Tunlid A."/>
            <person name="Velagapudi R."/>
            <person name="Vision T.J."/>
            <person name="Zeng Q."/>
            <person name="Zolan M.E."/>
            <person name="Pukkila P.J."/>
        </authorList>
    </citation>
    <scope>NUCLEOTIDE SEQUENCE [LARGE SCALE GENOMIC DNA]</scope>
    <source>
        <strain evidence="2">Okayama-7 / 130 / ATCC MYA-4618 / FGSC 9003</strain>
    </source>
</reference>
<dbReference type="AlphaFoldDB" id="A8NPF7"/>
<name>A8NPF7_COPC7</name>
<dbReference type="HOGENOM" id="CLU_334340_0_0_1"/>
<dbReference type="InterPro" id="IPR032675">
    <property type="entry name" value="LRR_dom_sf"/>
</dbReference>
<protein>
    <submittedName>
        <fullName evidence="1">Uncharacterized protein</fullName>
    </submittedName>
</protein>
<evidence type="ECO:0000313" key="1">
    <source>
        <dbReference type="EMBL" id="EAU86533.2"/>
    </source>
</evidence>
<dbReference type="EMBL" id="AACS02000012">
    <property type="protein sequence ID" value="EAU86533.2"/>
    <property type="molecule type" value="Genomic_DNA"/>
</dbReference>
<proteinExistence type="predicted"/>
<sequence>MSIQHLPPEIVDFILELLVENAPDGHSISLARCSLVCRTFRPTSQRLLFRSISLKVILASKIPPLIDTLKSNPDTFGSYVQKLSLTPLRWSSVGGTQRVTVYPNDIDRENSPLNTFVDIVPNLKHIRIDASAGSWATFPSRMKEHIEGIVNGTIPSQVDSLEFFSVPDLPPGLLLSASRIKSVTISDGVQVQPRDLRAFLQNVTSNSSSGAEVSSSTITLSLQSLNFRSLFFPPSLFTISPSVLANLTTLSVKISSRNFPPAIVAAQGMLDACNGSLETLDIQWRMNRHWNFSAVGTLDLRGFKSLKHLKLQTNSVESILPASLEYSDLALSPKDQADPRPFKLLVDTLASIGSPSSLQSLEIAIEGLLSVEGDEIPPLHRRTNPTFFMRPLAESVKACWDDLDEMLSSITKFPTLRTVDLNFDEMSTAGTAVCPVIYYLELTVPDGRATVRILEYILEEFTETLYNDLANCSLVPRAFRAPAQSLLFRSIFLLETAEKTRKLTTALNNSPEQLSLHVRSLEIWVPADRPSDSPPYEALAGTELPNLWKLAVGTPTSRDCTRLRSLSLQGFDHLPPSILHTGPTLTELALNRTAFSTETRGDLSITIDDGAPTTTNLCQPRSIKLSWLQRNILCFDPKVFSKLQTIAIESTSNGQLDYQQMSHALLESANSVTAVKFVLVPFLSTAFHNPALADLGSFRNLTSLTFTTNCGFEVRHISTISNTLSTLHTDIPLRELEVRFQDHSEFYGNAYQGLMHIPFMTPVRVEYVAAWKKLDATISSLARDLRSTLSEISIFFTVSLLISPSINLGRPQNEQVGWPVHCGRLRETLVPRGELFPETSKREIFHFDFEVLKF</sequence>
<evidence type="ECO:0000313" key="2">
    <source>
        <dbReference type="Proteomes" id="UP000001861"/>
    </source>
</evidence>